<feature type="compositionally biased region" description="Polar residues" evidence="1">
    <location>
        <begin position="649"/>
        <end position="658"/>
    </location>
</feature>
<reference evidence="2" key="1">
    <citation type="journal article" date="2020" name="Stud. Mycol.">
        <title>101 Dothideomycetes genomes: a test case for predicting lifestyles and emergence of pathogens.</title>
        <authorList>
            <person name="Haridas S."/>
            <person name="Albert R."/>
            <person name="Binder M."/>
            <person name="Bloem J."/>
            <person name="Labutti K."/>
            <person name="Salamov A."/>
            <person name="Andreopoulos B."/>
            <person name="Baker S."/>
            <person name="Barry K."/>
            <person name="Bills G."/>
            <person name="Bluhm B."/>
            <person name="Cannon C."/>
            <person name="Castanera R."/>
            <person name="Culley D."/>
            <person name="Daum C."/>
            <person name="Ezra D."/>
            <person name="Gonzalez J."/>
            <person name="Henrissat B."/>
            <person name="Kuo A."/>
            <person name="Liang C."/>
            <person name="Lipzen A."/>
            <person name="Lutzoni F."/>
            <person name="Magnuson J."/>
            <person name="Mondo S."/>
            <person name="Nolan M."/>
            <person name="Ohm R."/>
            <person name="Pangilinan J."/>
            <person name="Park H.-J."/>
            <person name="Ramirez L."/>
            <person name="Alfaro M."/>
            <person name="Sun H."/>
            <person name="Tritt A."/>
            <person name="Yoshinaga Y."/>
            <person name="Zwiers L.-H."/>
            <person name="Turgeon B."/>
            <person name="Goodwin S."/>
            <person name="Spatafora J."/>
            <person name="Crous P."/>
            <person name="Grigoriev I."/>
        </authorList>
    </citation>
    <scope>NUCLEOTIDE SEQUENCE</scope>
    <source>
        <strain evidence="2">Tuck. ex Michener</strain>
    </source>
</reference>
<proteinExistence type="predicted"/>
<feature type="compositionally biased region" description="Basic and acidic residues" evidence="1">
    <location>
        <begin position="82"/>
        <end position="104"/>
    </location>
</feature>
<protein>
    <submittedName>
        <fullName evidence="2">Uncharacterized protein</fullName>
    </submittedName>
</protein>
<feature type="region of interest" description="Disordered" evidence="1">
    <location>
        <begin position="1"/>
        <end position="701"/>
    </location>
</feature>
<feature type="compositionally biased region" description="Low complexity" evidence="1">
    <location>
        <begin position="296"/>
        <end position="329"/>
    </location>
</feature>
<feature type="compositionally biased region" description="Basic and acidic residues" evidence="1">
    <location>
        <begin position="504"/>
        <end position="523"/>
    </location>
</feature>
<feature type="compositionally biased region" description="Basic and acidic residues" evidence="1">
    <location>
        <begin position="535"/>
        <end position="553"/>
    </location>
</feature>
<sequence>MSNNRSSSGVRNLRAMFENKDDDVSESRSRSPAGSTASENRRTSKVRASFVSVEPGSSQMDTEVPSSASARRESFSLSESQDSDKIAELKKTVSQEKEERKQSKAAETIPESAIETTPSPSPAIRPRKEKAMGDFVNKAGTGLKNTASVPKDTPGANPDKMVSAVEETPVTMRPTDPKDESAVSGGEALPPPANPISRPLTEAAKASPVPNGTSVPSASSKFSSVKEKPGMKQNGTAAAKPQSSATKSTETKSPSKSTSTRPFTSSTKTVSTAKPSGNGTAPKSPSTRQSRMSLESTKSTTSARSSTATRPTAASSAKKNDSSHATSESSKSKPRSPTRPVKLPAHLTAPTASSAAKHGDAPSTTSSAARKPAPRPNAGTTKPAPSRREAPRQSLPSASPAKRAESNTNARGADDGFLARMMRPTASSANKTAEKPEVRSPPNNRSTTTKPRQSEQSLTAKAKKAVSAATKGKETKQNGSASHNESHHEDETLGAIEDISPAESTHEAVQETPDVLERSKAETMPEAVPETIPDDVIKPKQESAREASPERTNDIVPEPAAEPAIAPFIDVGAEPKLEPAAEPAQTPIKDVGAEPELEPEQAEESQPEKVSASKAASTREKDFIPEAAETTVPGSTETPAKEVEHIENSNETPTSLEQTSDKSAETSEKDTKPNIDVTPDHTRTADTALEQTPAFDEASIR</sequence>
<dbReference type="AlphaFoldDB" id="A0A6A6HBS0"/>
<feature type="compositionally biased region" description="Polar residues" evidence="1">
    <location>
        <begin position="55"/>
        <end position="80"/>
    </location>
</feature>
<keyword evidence="3" id="KW-1185">Reference proteome</keyword>
<feature type="compositionally biased region" description="Basic and acidic residues" evidence="1">
    <location>
        <begin position="639"/>
        <end position="648"/>
    </location>
</feature>
<name>A0A6A6HBS0_VIRVR</name>
<feature type="compositionally biased region" description="Low complexity" evidence="1">
    <location>
        <begin position="557"/>
        <end position="567"/>
    </location>
</feature>
<organism evidence="2 3">
    <name type="scientific">Viridothelium virens</name>
    <name type="common">Speckled blister lichen</name>
    <name type="synonym">Trypethelium virens</name>
    <dbReference type="NCBI Taxonomy" id="1048519"/>
    <lineage>
        <taxon>Eukaryota</taxon>
        <taxon>Fungi</taxon>
        <taxon>Dikarya</taxon>
        <taxon>Ascomycota</taxon>
        <taxon>Pezizomycotina</taxon>
        <taxon>Dothideomycetes</taxon>
        <taxon>Dothideomycetes incertae sedis</taxon>
        <taxon>Trypetheliales</taxon>
        <taxon>Trypetheliaceae</taxon>
        <taxon>Viridothelium</taxon>
    </lineage>
</organism>
<dbReference type="Proteomes" id="UP000800092">
    <property type="component" value="Unassembled WGS sequence"/>
</dbReference>
<dbReference type="EMBL" id="ML991792">
    <property type="protein sequence ID" value="KAF2235258.1"/>
    <property type="molecule type" value="Genomic_DNA"/>
</dbReference>
<gene>
    <name evidence="2" type="ORF">EV356DRAFT_500475</name>
</gene>
<feature type="compositionally biased region" description="Low complexity" evidence="1">
    <location>
        <begin position="214"/>
        <end position="223"/>
    </location>
</feature>
<feature type="compositionally biased region" description="Polar residues" evidence="1">
    <location>
        <begin position="270"/>
        <end position="295"/>
    </location>
</feature>
<feature type="compositionally biased region" description="Low complexity" evidence="1">
    <location>
        <begin position="243"/>
        <end position="269"/>
    </location>
</feature>
<feature type="compositionally biased region" description="Polar residues" evidence="1">
    <location>
        <begin position="1"/>
        <end position="10"/>
    </location>
</feature>
<feature type="compositionally biased region" description="Polar residues" evidence="1">
    <location>
        <begin position="441"/>
        <end position="459"/>
    </location>
</feature>
<feature type="compositionally biased region" description="Acidic residues" evidence="1">
    <location>
        <begin position="593"/>
        <end position="605"/>
    </location>
</feature>
<evidence type="ECO:0000313" key="3">
    <source>
        <dbReference type="Proteomes" id="UP000800092"/>
    </source>
</evidence>
<feature type="compositionally biased region" description="Basic and acidic residues" evidence="1">
    <location>
        <begin position="659"/>
        <end position="684"/>
    </location>
</feature>
<evidence type="ECO:0000313" key="2">
    <source>
        <dbReference type="EMBL" id="KAF2235258.1"/>
    </source>
</evidence>
<evidence type="ECO:0000256" key="1">
    <source>
        <dbReference type="SAM" id="MobiDB-lite"/>
    </source>
</evidence>
<accession>A0A6A6HBS0</accession>
<dbReference type="OrthoDB" id="3600083at2759"/>